<evidence type="ECO:0000256" key="4">
    <source>
        <dbReference type="ARBA" id="ARBA00022692"/>
    </source>
</evidence>
<dbReference type="CDD" id="cd07302">
    <property type="entry name" value="CHD"/>
    <property type="match status" value="1"/>
</dbReference>
<dbReference type="SUPFAM" id="SSF55073">
    <property type="entry name" value="Nucleotide cyclase"/>
    <property type="match status" value="1"/>
</dbReference>
<dbReference type="GO" id="GO:0004016">
    <property type="term" value="F:adenylate cyclase activity"/>
    <property type="evidence" value="ECO:0007669"/>
    <property type="project" value="UniProtKB-ARBA"/>
</dbReference>
<keyword evidence="5 7" id="KW-1133">Transmembrane helix</keyword>
<evidence type="ECO:0000313" key="10">
    <source>
        <dbReference type="EMBL" id="RHW24559.1"/>
    </source>
</evidence>
<proteinExistence type="inferred from homology"/>
<comment type="subcellular location">
    <subcellularLocation>
        <location evidence="1">Cell membrane</location>
        <topology evidence="1">Multi-pass membrane protein</topology>
    </subcellularLocation>
</comment>
<evidence type="ECO:0000256" key="6">
    <source>
        <dbReference type="ARBA" id="ARBA00023136"/>
    </source>
</evidence>
<evidence type="ECO:0000313" key="11">
    <source>
        <dbReference type="Proteomes" id="UP000283644"/>
    </source>
</evidence>
<dbReference type="GO" id="GO:0006171">
    <property type="term" value="P:cAMP biosynthetic process"/>
    <property type="evidence" value="ECO:0007669"/>
    <property type="project" value="TreeGrafter"/>
</dbReference>
<keyword evidence="6 7" id="KW-0472">Membrane</keyword>
<dbReference type="SMART" id="SM00304">
    <property type="entry name" value="HAMP"/>
    <property type="match status" value="1"/>
</dbReference>
<comment type="caution">
    <text evidence="10">The sequence shown here is derived from an EMBL/GenBank/DDBJ whole genome shotgun (WGS) entry which is preliminary data.</text>
</comment>
<dbReference type="RefSeq" id="WP_118927788.1">
    <property type="nucleotide sequence ID" value="NZ_QXGH01000031.1"/>
</dbReference>
<comment type="similarity">
    <text evidence="2">Belongs to the adenylyl cyclase class-3 family.</text>
</comment>
<dbReference type="GO" id="GO:0005886">
    <property type="term" value="C:plasma membrane"/>
    <property type="evidence" value="ECO:0007669"/>
    <property type="project" value="UniProtKB-SubCell"/>
</dbReference>
<keyword evidence="4 7" id="KW-0812">Transmembrane</keyword>
<feature type="domain" description="HAMP" evidence="9">
    <location>
        <begin position="245"/>
        <end position="297"/>
    </location>
</feature>
<feature type="transmembrane region" description="Helical" evidence="7">
    <location>
        <begin position="50"/>
        <end position="71"/>
    </location>
</feature>
<evidence type="ECO:0000256" key="7">
    <source>
        <dbReference type="SAM" id="Phobius"/>
    </source>
</evidence>
<dbReference type="InterPro" id="IPR001054">
    <property type="entry name" value="A/G_cyclase"/>
</dbReference>
<dbReference type="Pfam" id="PF00211">
    <property type="entry name" value="Guanylate_cyc"/>
    <property type="match status" value="1"/>
</dbReference>
<dbReference type="CDD" id="cd06225">
    <property type="entry name" value="HAMP"/>
    <property type="match status" value="1"/>
</dbReference>
<dbReference type="PROSITE" id="PS50125">
    <property type="entry name" value="GUANYLATE_CYCLASE_2"/>
    <property type="match status" value="1"/>
</dbReference>
<dbReference type="GO" id="GO:0035556">
    <property type="term" value="P:intracellular signal transduction"/>
    <property type="evidence" value="ECO:0007669"/>
    <property type="project" value="InterPro"/>
</dbReference>
<evidence type="ECO:0000256" key="2">
    <source>
        <dbReference type="ARBA" id="ARBA00005381"/>
    </source>
</evidence>
<dbReference type="Gene3D" id="6.10.340.10">
    <property type="match status" value="1"/>
</dbReference>
<evidence type="ECO:0000256" key="5">
    <source>
        <dbReference type="ARBA" id="ARBA00022989"/>
    </source>
</evidence>
<dbReference type="InterPro" id="IPR029787">
    <property type="entry name" value="Nucleotide_cyclase"/>
</dbReference>
<feature type="transmembrane region" description="Helical" evidence="7">
    <location>
        <begin position="114"/>
        <end position="133"/>
    </location>
</feature>
<keyword evidence="3" id="KW-1003">Cell membrane</keyword>
<dbReference type="Proteomes" id="UP000283644">
    <property type="component" value="Unassembled WGS sequence"/>
</dbReference>
<feature type="domain" description="Guanylate cyclase" evidence="8">
    <location>
        <begin position="329"/>
        <end position="453"/>
    </location>
</feature>
<dbReference type="PROSITE" id="PS50885">
    <property type="entry name" value="HAMP"/>
    <property type="match status" value="1"/>
</dbReference>
<dbReference type="OrthoDB" id="5476461at2"/>
<feature type="transmembrane region" description="Helical" evidence="7">
    <location>
        <begin position="224"/>
        <end position="244"/>
    </location>
</feature>
<gene>
    <name evidence="10" type="ORF">D0Z08_23870</name>
</gene>
<dbReference type="InterPro" id="IPR050697">
    <property type="entry name" value="Adenylyl/Guanylyl_Cyclase_3/4"/>
</dbReference>
<dbReference type="PANTHER" id="PTHR43081">
    <property type="entry name" value="ADENYLATE CYCLASE, TERMINAL-DIFFERENTIATION SPECIFIC-RELATED"/>
    <property type="match status" value="1"/>
</dbReference>
<name>A0A417XVN7_9ACTN</name>
<evidence type="ECO:0000259" key="9">
    <source>
        <dbReference type="PROSITE" id="PS50885"/>
    </source>
</evidence>
<organism evidence="10 11">
    <name type="scientific">Nocardioides immobilis</name>
    <dbReference type="NCBI Taxonomy" id="2049295"/>
    <lineage>
        <taxon>Bacteria</taxon>
        <taxon>Bacillati</taxon>
        <taxon>Actinomycetota</taxon>
        <taxon>Actinomycetes</taxon>
        <taxon>Propionibacteriales</taxon>
        <taxon>Nocardioidaceae</taxon>
        <taxon>Nocardioides</taxon>
    </lineage>
</organism>
<dbReference type="SMART" id="SM00044">
    <property type="entry name" value="CYCc"/>
    <property type="match status" value="1"/>
</dbReference>
<feature type="transmembrane region" description="Helical" evidence="7">
    <location>
        <begin position="139"/>
        <end position="158"/>
    </location>
</feature>
<dbReference type="SUPFAM" id="SSF158472">
    <property type="entry name" value="HAMP domain-like"/>
    <property type="match status" value="1"/>
</dbReference>
<sequence>MLDRITAWLYERLGSRYWLVLAIGQALVSVFVALVTVVILASYYDASAHQVARLATFGSILTAIAIFAASVRTRSAFCAVRTWHDTADPTPAETVSAWETAATLTYRQFRRNSWWINPVVVLPTSVFGVILFDLRWVDFFALVLACVVPAVYATVLSYSAGEMLSRPLVADIAKVLPDDFPFARLGLPVRKRIMLGPSVYTIATALLVASLLGDRDGSDDLVLAVVASVCVGLALSQELSVLLAEAITMPIERVRAAMAKVADGDLTTRVPVMTSDELGELAHDFNLMTRGLEEREQMRAAFGTYVDKEVAALILSGQFPEEGVEIDVSIMFCDVRGFTSYAESAPAPEVIAALNRMFEVIVPIVDRHGGHIDKFIGDGLMAVFGAPELFPDHADRAVAAACEIVAAVAAKDAGLRVAAGVNTGRVVAGSIGGAGRLNFSVIGDAVNTAARVEAATRQTGDDVLITAATAAMLQREVPLVSRGSVPLKGKAEPLEVFAPMPEVAADPSARALPAR</sequence>
<reference evidence="10 11" key="1">
    <citation type="submission" date="2018-09" db="EMBL/GenBank/DDBJ databases">
        <title>Genome sequencing of Nocardioides immobilis CCTCC AB 2017083 for comparison to Nocardioides silvaticus.</title>
        <authorList>
            <person name="Li C."/>
            <person name="Wang G."/>
        </authorList>
    </citation>
    <scope>NUCLEOTIDE SEQUENCE [LARGE SCALE GENOMIC DNA]</scope>
    <source>
        <strain evidence="10 11">CCTCC AB 2017083</strain>
    </source>
</reference>
<evidence type="ECO:0000256" key="3">
    <source>
        <dbReference type="ARBA" id="ARBA00022475"/>
    </source>
</evidence>
<feature type="transmembrane region" description="Helical" evidence="7">
    <location>
        <begin position="193"/>
        <end position="212"/>
    </location>
</feature>
<dbReference type="EMBL" id="QXGH01000031">
    <property type="protein sequence ID" value="RHW24559.1"/>
    <property type="molecule type" value="Genomic_DNA"/>
</dbReference>
<protein>
    <submittedName>
        <fullName evidence="10">HAMP domain-containing protein</fullName>
    </submittedName>
</protein>
<dbReference type="Pfam" id="PF00672">
    <property type="entry name" value="HAMP"/>
    <property type="match status" value="1"/>
</dbReference>
<dbReference type="AlphaFoldDB" id="A0A417XVN7"/>
<evidence type="ECO:0000259" key="8">
    <source>
        <dbReference type="PROSITE" id="PS50125"/>
    </source>
</evidence>
<feature type="transmembrane region" description="Helical" evidence="7">
    <location>
        <begin position="20"/>
        <end position="44"/>
    </location>
</feature>
<dbReference type="InterPro" id="IPR003660">
    <property type="entry name" value="HAMP_dom"/>
</dbReference>
<keyword evidence="11" id="KW-1185">Reference proteome</keyword>
<dbReference type="PANTHER" id="PTHR43081:SF17">
    <property type="entry name" value="BLL5647 PROTEIN"/>
    <property type="match status" value="1"/>
</dbReference>
<accession>A0A417XVN7</accession>
<dbReference type="Gene3D" id="3.30.70.1230">
    <property type="entry name" value="Nucleotide cyclase"/>
    <property type="match status" value="1"/>
</dbReference>
<evidence type="ECO:0000256" key="1">
    <source>
        <dbReference type="ARBA" id="ARBA00004651"/>
    </source>
</evidence>